<name>A0A6P0HF27_9ACTN</name>
<evidence type="ECO:0000256" key="1">
    <source>
        <dbReference type="SAM" id="SignalP"/>
    </source>
</evidence>
<proteinExistence type="predicted"/>
<feature type="signal peptide" evidence="1">
    <location>
        <begin position="1"/>
        <end position="24"/>
    </location>
</feature>
<gene>
    <name evidence="2" type="ORF">G3T38_03465</name>
</gene>
<dbReference type="RefSeq" id="WP_163770708.1">
    <property type="nucleotide sequence ID" value="NZ_JAAGXA010000002.1"/>
</dbReference>
<dbReference type="AlphaFoldDB" id="A0A6P0HF27"/>
<evidence type="ECO:0000313" key="3">
    <source>
        <dbReference type="Proteomes" id="UP000468687"/>
    </source>
</evidence>
<sequence length="214" mass="20935">MKLRTLAAGAAVAAVVTVSSPAFAAGPPYTVSVGGSSAAGTHAISATSTGTVTFNARNTSGTIINMNCSSVTGSGTVTSGTGVNPVATIATTTWTGCTIPGGAATVTHNGTWNITGTGTNATTGNETIAGYVGGANASVRTTSNPNICRFTVTGQANGSFNEATQQLNISQTGYSSNLTLSNVVGCLGQLQNGNPANMVANLNVASPDGAINLS</sequence>
<reference evidence="2 3" key="1">
    <citation type="journal article" date="2014" name="Int. J. Syst. Evol. Microbiol.">
        <title>Nocardioides zeae sp. nov., isolated from the stem of Zea mays.</title>
        <authorList>
            <person name="Glaeser S.P."/>
            <person name="McInroy J.A."/>
            <person name="Busse H.J."/>
            <person name="Kampfer P."/>
        </authorList>
    </citation>
    <scope>NUCLEOTIDE SEQUENCE [LARGE SCALE GENOMIC DNA]</scope>
    <source>
        <strain evidence="2 3">JCM 30728</strain>
    </source>
</reference>
<dbReference type="Proteomes" id="UP000468687">
    <property type="component" value="Unassembled WGS sequence"/>
</dbReference>
<accession>A0A6P0HF27</accession>
<dbReference type="EMBL" id="JAAGXA010000002">
    <property type="protein sequence ID" value="NEN77329.1"/>
    <property type="molecule type" value="Genomic_DNA"/>
</dbReference>
<evidence type="ECO:0000313" key="2">
    <source>
        <dbReference type="EMBL" id="NEN77329.1"/>
    </source>
</evidence>
<comment type="caution">
    <text evidence="2">The sequence shown here is derived from an EMBL/GenBank/DDBJ whole genome shotgun (WGS) entry which is preliminary data.</text>
</comment>
<keyword evidence="1" id="KW-0732">Signal</keyword>
<organism evidence="2 3">
    <name type="scientific">Nocardioides zeae</name>
    <dbReference type="NCBI Taxonomy" id="1457234"/>
    <lineage>
        <taxon>Bacteria</taxon>
        <taxon>Bacillati</taxon>
        <taxon>Actinomycetota</taxon>
        <taxon>Actinomycetes</taxon>
        <taxon>Propionibacteriales</taxon>
        <taxon>Nocardioidaceae</taxon>
        <taxon>Nocardioides</taxon>
    </lineage>
</organism>
<protein>
    <submittedName>
        <fullName evidence="2">Uncharacterized protein</fullName>
    </submittedName>
</protein>
<keyword evidence="3" id="KW-1185">Reference proteome</keyword>
<feature type="chain" id="PRO_5026959534" evidence="1">
    <location>
        <begin position="25"/>
        <end position="214"/>
    </location>
</feature>